<comment type="similarity">
    <text evidence="2">Belongs to the microviridae F protein family.</text>
</comment>
<keyword evidence="3" id="KW-1140">T=1 icosahedral capsid protein</keyword>
<dbReference type="GO" id="GO:0039615">
    <property type="term" value="C:T=1 icosahedral viral capsid"/>
    <property type="evidence" value="ECO:0007669"/>
    <property type="project" value="UniProtKB-KW"/>
</dbReference>
<keyword evidence="4" id="KW-0167">Capsid protein</keyword>
<reference evidence="6" key="1">
    <citation type="submission" date="2024-03" db="EMBL/GenBank/DDBJ databases">
        <title>Diverse circular DNA viruses in blood, oral, and fecal samples of captive lemurs.</title>
        <authorList>
            <person name="Paietta E.N."/>
            <person name="Kraberger S."/>
            <person name="Lund M.C."/>
            <person name="Custer J.M."/>
            <person name="Vargas K.M."/>
            <person name="Ehmke E.E."/>
            <person name="Yoder A.D."/>
            <person name="Varsani A."/>
        </authorList>
    </citation>
    <scope>NUCLEOTIDE SEQUENCE</scope>
    <source>
        <strain evidence="6">Duke_24SS_18</strain>
        <strain evidence="7">Duke_25SF_139</strain>
    </source>
</reference>
<accession>A0AAU8B1Q2</accession>
<evidence type="ECO:0000313" key="6">
    <source>
        <dbReference type="EMBL" id="XCD05939.1"/>
    </source>
</evidence>
<evidence type="ECO:0000256" key="5">
    <source>
        <dbReference type="ARBA" id="ARBA00022844"/>
    </source>
</evidence>
<dbReference type="GO" id="GO:0005198">
    <property type="term" value="F:structural molecule activity"/>
    <property type="evidence" value="ECO:0007669"/>
    <property type="project" value="InterPro"/>
</dbReference>
<dbReference type="Gene3D" id="2.60.169.10">
    <property type="entry name" value="Microviridae F protein"/>
    <property type="match status" value="1"/>
</dbReference>
<dbReference type="InterPro" id="IPR016184">
    <property type="entry name" value="Capsid/spike_ssDNA_virus"/>
</dbReference>
<evidence type="ECO:0000256" key="2">
    <source>
        <dbReference type="ARBA" id="ARBA00009963"/>
    </source>
</evidence>
<dbReference type="InterPro" id="IPR037002">
    <property type="entry name" value="Microviridae_protein_F_sf"/>
</dbReference>
<keyword evidence="5" id="KW-0946">Virion</keyword>
<evidence type="ECO:0000256" key="1">
    <source>
        <dbReference type="ARBA" id="ARBA00004328"/>
    </source>
</evidence>
<dbReference type="SUPFAM" id="SSF88645">
    <property type="entry name" value="ssDNA viruses"/>
    <property type="match status" value="2"/>
</dbReference>
<sequence length="590" mass="66105">MANVLELKNLKNKVNRNGFDLSERRSFTAKVGELLPCFVQETLPGDHFNINPSHFTRTMPVNTAAYTQLREYVHFYFVPYRLLHSQSDAFFADNKDNPSRAASISSATEVSPFLPYLTVKMIFERLKKYGTDDFKDVAGMSAADTSCKLLQYLGYGDFSDYGRSDISFSSETNMRVNPFALLAYQKIYQDYFRNQSWEKTSPHTCNIDYLPFGSEIPLSTAVLRSGEPVNEMLTMRYCNFNKDYFFGVLPEAQYGDYVVAPSAVNQRDFFLSLHDTLNGNVANEFTSDVAIKYGAAIAKYLPGPSVLALRKAEALQKYREIRNSGDKDYKTYLDKIFNVGVSDDRSDICRYLGGYNADVNISEVVNTNLSTQESQASISGKGMSSGGTGTLSFDAREHGLIIGIYTCRPTVDYSLTAPSKMNLRLQFDDFANPVFDRVGMETVHMDEIMMPYKAVFYKGLKPSRTRLPVGYVPRYASYKTSYDKILGAFRGTLSSWVSPVTSDSIFNRMVGVANNSSDIPDNNPTHPGSGNLITAGRLNLTYENFKVTPDVVDSIFVNRSTSSIETDQLLVNMSIGCPVVRNLDYDGLPY</sequence>
<dbReference type="EMBL" id="PP511695">
    <property type="protein sequence ID" value="XCD06637.1"/>
    <property type="molecule type" value="Genomic_DNA"/>
</dbReference>
<evidence type="ECO:0000313" key="7">
    <source>
        <dbReference type="EMBL" id="XCD06637.1"/>
    </source>
</evidence>
<protein>
    <submittedName>
        <fullName evidence="6">Major capsid protein</fullName>
    </submittedName>
</protein>
<proteinExistence type="inferred from homology"/>
<dbReference type="Pfam" id="PF02305">
    <property type="entry name" value="Phage_F"/>
    <property type="match status" value="2"/>
</dbReference>
<dbReference type="InterPro" id="IPR003514">
    <property type="entry name" value="Microviridae_protein_F"/>
</dbReference>
<comment type="subcellular location">
    <subcellularLocation>
        <location evidence="1">Virion</location>
    </subcellularLocation>
</comment>
<evidence type="ECO:0000256" key="4">
    <source>
        <dbReference type="ARBA" id="ARBA00022561"/>
    </source>
</evidence>
<evidence type="ECO:0000256" key="3">
    <source>
        <dbReference type="ARBA" id="ARBA00022431"/>
    </source>
</evidence>
<organism evidence="6">
    <name type="scientific">Dulem virus 227</name>
    <dbReference type="NCBI Taxonomy" id="3145704"/>
    <lineage>
        <taxon>Viruses</taxon>
        <taxon>Monodnaviria</taxon>
        <taxon>Sangervirae</taxon>
        <taxon>Phixviricota</taxon>
        <taxon>Malgrandaviricetes</taxon>
        <taxon>Petitvirales</taxon>
        <taxon>Microviridae</taxon>
        <taxon>Microvirus</taxon>
    </lineage>
</organism>
<name>A0AAU8B1Q2_9VIRU</name>
<dbReference type="EMBL" id="PP511612">
    <property type="protein sequence ID" value="XCD05939.1"/>
    <property type="molecule type" value="Genomic_DNA"/>
</dbReference>